<keyword evidence="9 19" id="KW-0418">Kinase</keyword>
<organism evidence="19 20">
    <name type="scientific">Musa troglodytarum</name>
    <name type="common">fe'i banana</name>
    <dbReference type="NCBI Taxonomy" id="320322"/>
    <lineage>
        <taxon>Eukaryota</taxon>
        <taxon>Viridiplantae</taxon>
        <taxon>Streptophyta</taxon>
        <taxon>Embryophyta</taxon>
        <taxon>Tracheophyta</taxon>
        <taxon>Spermatophyta</taxon>
        <taxon>Magnoliopsida</taxon>
        <taxon>Liliopsida</taxon>
        <taxon>Zingiberales</taxon>
        <taxon>Musaceae</taxon>
        <taxon>Musa</taxon>
    </lineage>
</organism>
<name>A0A9E7LB40_9LILI</name>
<evidence type="ECO:0000313" key="19">
    <source>
        <dbReference type="EMBL" id="URE46971.1"/>
    </source>
</evidence>
<dbReference type="Pfam" id="PF00560">
    <property type="entry name" value="LRR_1"/>
    <property type="match status" value="3"/>
</dbReference>
<keyword evidence="10 17" id="KW-1133">Transmembrane helix</keyword>
<evidence type="ECO:0000256" key="8">
    <source>
        <dbReference type="ARBA" id="ARBA00022737"/>
    </source>
</evidence>
<keyword evidence="4" id="KW-0433">Leucine-rich repeat</keyword>
<dbReference type="AlphaFoldDB" id="A0A9E7LB40"/>
<dbReference type="EMBL" id="CP097511">
    <property type="protein sequence ID" value="URE46971.1"/>
    <property type="molecule type" value="Genomic_DNA"/>
</dbReference>
<dbReference type="InterPro" id="IPR051824">
    <property type="entry name" value="LRR_Rcpt-Like_S/T_Kinase"/>
</dbReference>
<keyword evidence="5" id="KW-0808">Transferase</keyword>
<feature type="region of interest" description="Disordered" evidence="16">
    <location>
        <begin position="323"/>
        <end position="371"/>
    </location>
</feature>
<dbReference type="FunFam" id="3.80.10.10:FF:000673">
    <property type="entry name" value="Probable LRR receptor-like serine/threonine-protein kinase At2g02780"/>
    <property type="match status" value="1"/>
</dbReference>
<dbReference type="PANTHER" id="PTHR48006">
    <property type="entry name" value="LEUCINE-RICH REPEAT-CONTAINING PROTEIN DDB_G0281931-RELATED"/>
    <property type="match status" value="1"/>
</dbReference>
<evidence type="ECO:0000256" key="2">
    <source>
        <dbReference type="ARBA" id="ARBA00012513"/>
    </source>
</evidence>
<reference evidence="19" key="1">
    <citation type="submission" date="2022-05" db="EMBL/GenBank/DDBJ databases">
        <title>The Musa troglodytarum L. genome provides insights into the mechanism of non-climacteric behaviour and enrichment of carotenoids.</title>
        <authorList>
            <person name="Wang J."/>
        </authorList>
    </citation>
    <scope>NUCLEOTIDE SEQUENCE</scope>
    <source>
        <tissue evidence="19">Leaf</tissue>
    </source>
</reference>
<evidence type="ECO:0000256" key="13">
    <source>
        <dbReference type="ARBA" id="ARBA00023180"/>
    </source>
</evidence>
<feature type="region of interest" description="Disordered" evidence="16">
    <location>
        <begin position="264"/>
        <end position="284"/>
    </location>
</feature>
<evidence type="ECO:0000256" key="14">
    <source>
        <dbReference type="ARBA" id="ARBA00047899"/>
    </source>
</evidence>
<feature type="compositionally biased region" description="Basic and acidic residues" evidence="16">
    <location>
        <begin position="264"/>
        <end position="277"/>
    </location>
</feature>
<evidence type="ECO:0000256" key="3">
    <source>
        <dbReference type="ARBA" id="ARBA00022527"/>
    </source>
</evidence>
<evidence type="ECO:0000256" key="15">
    <source>
        <dbReference type="ARBA" id="ARBA00048679"/>
    </source>
</evidence>
<evidence type="ECO:0000256" key="10">
    <source>
        <dbReference type="ARBA" id="ARBA00022989"/>
    </source>
</evidence>
<dbReference type="Pfam" id="PF07714">
    <property type="entry name" value="PK_Tyr_Ser-Thr"/>
    <property type="match status" value="1"/>
</dbReference>
<dbReference type="InterPro" id="IPR001245">
    <property type="entry name" value="Ser-Thr/Tyr_kinase_cat_dom"/>
</dbReference>
<evidence type="ECO:0000256" key="4">
    <source>
        <dbReference type="ARBA" id="ARBA00022614"/>
    </source>
</evidence>
<keyword evidence="3" id="KW-0723">Serine/threonine-protein kinase</keyword>
<dbReference type="FunFam" id="1.10.510.10:FF:000431">
    <property type="entry name" value="Putative inactive leucine-rich repeat receptor-like protein kinase"/>
    <property type="match status" value="1"/>
</dbReference>
<evidence type="ECO:0000256" key="6">
    <source>
        <dbReference type="ARBA" id="ARBA00022692"/>
    </source>
</evidence>
<comment type="catalytic activity">
    <reaction evidence="15">
        <text>L-seryl-[protein] + ATP = O-phospho-L-seryl-[protein] + ADP + H(+)</text>
        <dbReference type="Rhea" id="RHEA:17989"/>
        <dbReference type="Rhea" id="RHEA-COMP:9863"/>
        <dbReference type="Rhea" id="RHEA-COMP:11604"/>
        <dbReference type="ChEBI" id="CHEBI:15378"/>
        <dbReference type="ChEBI" id="CHEBI:29999"/>
        <dbReference type="ChEBI" id="CHEBI:30616"/>
        <dbReference type="ChEBI" id="CHEBI:83421"/>
        <dbReference type="ChEBI" id="CHEBI:456216"/>
        <dbReference type="EC" id="2.7.11.1"/>
    </reaction>
</comment>
<dbReference type="PROSITE" id="PS50011">
    <property type="entry name" value="PROTEIN_KINASE_DOM"/>
    <property type="match status" value="1"/>
</dbReference>
<keyword evidence="20" id="KW-1185">Reference proteome</keyword>
<dbReference type="EC" id="2.7.11.1" evidence="2"/>
<keyword evidence="6 17" id="KW-0812">Transmembrane</keyword>
<gene>
    <name evidence="19" type="ORF">MUK42_25655</name>
</gene>
<keyword evidence="7" id="KW-0732">Signal</keyword>
<dbReference type="Gene3D" id="1.10.510.10">
    <property type="entry name" value="Transferase(Phosphotransferase) domain 1"/>
    <property type="match status" value="1"/>
</dbReference>
<evidence type="ECO:0000256" key="17">
    <source>
        <dbReference type="SAM" id="Phobius"/>
    </source>
</evidence>
<evidence type="ECO:0000313" key="20">
    <source>
        <dbReference type="Proteomes" id="UP001055439"/>
    </source>
</evidence>
<dbReference type="GO" id="GO:0004674">
    <property type="term" value="F:protein serine/threonine kinase activity"/>
    <property type="evidence" value="ECO:0007669"/>
    <property type="project" value="UniProtKB-KW"/>
</dbReference>
<evidence type="ECO:0000256" key="1">
    <source>
        <dbReference type="ARBA" id="ARBA00004479"/>
    </source>
</evidence>
<feature type="domain" description="Protein kinase" evidence="18">
    <location>
        <begin position="896"/>
        <end position="1176"/>
    </location>
</feature>
<dbReference type="InterPro" id="IPR000719">
    <property type="entry name" value="Prot_kinase_dom"/>
</dbReference>
<accession>A0A9E7LB40</accession>
<dbReference type="InterPro" id="IPR001611">
    <property type="entry name" value="Leu-rich_rpt"/>
</dbReference>
<evidence type="ECO:0000256" key="5">
    <source>
        <dbReference type="ARBA" id="ARBA00022679"/>
    </source>
</evidence>
<evidence type="ECO:0000259" key="18">
    <source>
        <dbReference type="PROSITE" id="PS50011"/>
    </source>
</evidence>
<dbReference type="PANTHER" id="PTHR48006:SF73">
    <property type="entry name" value="PROTEIN KINASE DOMAIN-CONTAINING PROTEIN"/>
    <property type="match status" value="1"/>
</dbReference>
<comment type="subcellular location">
    <subcellularLocation>
        <location evidence="1">Membrane</location>
        <topology evidence="1">Single-pass type I membrane protein</topology>
    </subcellularLocation>
</comment>
<protein>
    <recommendedName>
        <fullName evidence="2">non-specific serine/threonine protein kinase</fullName>
        <ecNumber evidence="2">2.7.11.1</ecNumber>
    </recommendedName>
</protein>
<dbReference type="InterPro" id="IPR011009">
    <property type="entry name" value="Kinase-like_dom_sf"/>
</dbReference>
<keyword evidence="11 17" id="KW-0472">Membrane</keyword>
<keyword evidence="12 19" id="KW-0675">Receptor</keyword>
<dbReference type="InterPro" id="IPR032675">
    <property type="entry name" value="LRR_dom_sf"/>
</dbReference>
<keyword evidence="13" id="KW-0325">Glycoprotein</keyword>
<keyword evidence="8" id="KW-0677">Repeat</keyword>
<dbReference type="Gene3D" id="3.80.10.10">
    <property type="entry name" value="Ribonuclease Inhibitor"/>
    <property type="match status" value="2"/>
</dbReference>
<dbReference type="SUPFAM" id="SSF56112">
    <property type="entry name" value="Protein kinase-like (PK-like)"/>
    <property type="match status" value="1"/>
</dbReference>
<evidence type="ECO:0000256" key="16">
    <source>
        <dbReference type="SAM" id="MobiDB-lite"/>
    </source>
</evidence>
<dbReference type="GO" id="GO:0005524">
    <property type="term" value="F:ATP binding"/>
    <property type="evidence" value="ECO:0007669"/>
    <property type="project" value="InterPro"/>
</dbReference>
<evidence type="ECO:0000256" key="12">
    <source>
        <dbReference type="ARBA" id="ARBA00023170"/>
    </source>
</evidence>
<dbReference type="SUPFAM" id="SSF52058">
    <property type="entry name" value="L domain-like"/>
    <property type="match status" value="1"/>
</dbReference>
<evidence type="ECO:0000256" key="11">
    <source>
        <dbReference type="ARBA" id="ARBA00023136"/>
    </source>
</evidence>
<feature type="transmembrane region" description="Helical" evidence="17">
    <location>
        <begin position="800"/>
        <end position="825"/>
    </location>
</feature>
<dbReference type="Proteomes" id="UP001055439">
    <property type="component" value="Chromosome 9"/>
</dbReference>
<dbReference type="GO" id="GO:0016020">
    <property type="term" value="C:membrane"/>
    <property type="evidence" value="ECO:0007669"/>
    <property type="project" value="UniProtKB-SubCell"/>
</dbReference>
<dbReference type="FunFam" id="3.80.10.10:FF:000380">
    <property type="entry name" value="Putative inactive leucine-rich repeat receptor-like protein kinase"/>
    <property type="match status" value="1"/>
</dbReference>
<evidence type="ECO:0000256" key="9">
    <source>
        <dbReference type="ARBA" id="ARBA00022777"/>
    </source>
</evidence>
<evidence type="ECO:0000256" key="7">
    <source>
        <dbReference type="ARBA" id="ARBA00022729"/>
    </source>
</evidence>
<sequence>MAAITDQSVRPAPVAGSSKLRYPLRSEARLKDGKPMIAEPTVSSASKRLFPVSSSYFLIKPVLFLYWGFFEGDYILGFHNLWNLETHYFSFPFRGRSSPAVSKSVSVLDLSGKEKCRKPSRRLSIPIKPAASPCPTIIGSITPISETRAKRSNVHANSDTPLLEVSKSISRRKFNVLSSVSYWLTQIKLSESSSRHSISLGFFKLALESACEPIDRMREELISYIQRHSLVAEKEDSVKDLLQSYNIVEDIEKLKLSETSSKLPEEVTLRPDQERHGISSTSRIGNLTPKVLNVSTPVVVNSNSIQKRLPSYTRRGLYNKIEANIASDKDDKSTNTQKKSQKPRTKPINGNEKIKRSLNNSPTKPGDKADILPTEEASLSHEHKENMILTAQYIGHNGLGNMSRLRSTYQSTESSLQATSFQRRRPLISVFSRSLLSTEESPVGIVLLSTVKTRTSSASLLLCLLLCFLSLFISSDAQQLAPSQSGTLLRLQRLLEFPQTLAGWSSATAFCSLPPSLSLSVACSGDRIVELVIVGDRPASPGARNALSPAFSSDSLFTTLSRLPSLTTISLVALGLWGPLPGKVDRFPSLKTLNLSSNYFAGAIPVEISTMLSLQNLVLSGNSFNGSVPDLKSLTALVELNVARNRLGPDFPSLSSNLVTLVLKDNSFRGKIPASLASFHQLQKLDLSSNRLAGWIPPSLFSLRSIQYLDLSHNTFTGEIPSNVSCGDELGFIDITNNHLVGGLPSCMRSNTSTRVVLSSGNCLNAGDLKHQHSDAYCNDAAFAAVLPPANKISGSKSNVGVMLGIAGGVVVGAALLLLLVFLAFRRARVEEQKAIALPKPVATKSLAQDSTRTPAEAVVILDKGRMYGAARTGTLGSIPYRVFSMEELQEATNGFDPSNLLEDSARGQFYKGWLPDGSLTTVRSLRLNQKFSLQSLPQYLDLISKLRHHHLASILGHCIFSSQDGSNTTTMVFLVSEHVTNGTLRSHITEWRKREMLKWPQRLAAVTGVARGIQFLHTVTVPGIIGNDLNIENIMLDKTLTAKISNYNLPVLPRNKNSKGGYERPFVAADDRDLGSIHNLEKGEKEDIYQLGLILVEIITGKPTGSKNEVDSLISLIQKTLTDSPSDLKEIADSTIRGTYAVDSLRIAIEISLNCASRDPNQRPSIDDVLWNLQYSAQIQDGWASSENLSIQV</sequence>
<dbReference type="Gene3D" id="3.30.200.20">
    <property type="entry name" value="Phosphorylase Kinase, domain 1"/>
    <property type="match status" value="1"/>
</dbReference>
<comment type="catalytic activity">
    <reaction evidence="14">
        <text>L-threonyl-[protein] + ATP = O-phospho-L-threonyl-[protein] + ADP + H(+)</text>
        <dbReference type="Rhea" id="RHEA:46608"/>
        <dbReference type="Rhea" id="RHEA-COMP:11060"/>
        <dbReference type="Rhea" id="RHEA-COMP:11605"/>
        <dbReference type="ChEBI" id="CHEBI:15378"/>
        <dbReference type="ChEBI" id="CHEBI:30013"/>
        <dbReference type="ChEBI" id="CHEBI:30616"/>
        <dbReference type="ChEBI" id="CHEBI:61977"/>
        <dbReference type="ChEBI" id="CHEBI:456216"/>
        <dbReference type="EC" id="2.7.11.1"/>
    </reaction>
</comment>
<proteinExistence type="predicted"/>
<dbReference type="OrthoDB" id="676979at2759"/>